<sequence length="64" mass="7129">MRMAVGYIPSDLYLSVRSSNDASSVCEIIESKLIYSHFTTIIANKEARSGREIVTGTAASKRWF</sequence>
<protein>
    <submittedName>
        <fullName evidence="1">Uncharacterized protein</fullName>
    </submittedName>
</protein>
<dbReference type="Gramene" id="VVA11319">
    <property type="protein sequence ID" value="VVA11319"/>
    <property type="gene ID" value="Prudul26B007439"/>
</dbReference>
<dbReference type="EMBL" id="CABIKO010000003">
    <property type="protein sequence ID" value="VVA11319.1"/>
    <property type="molecule type" value="Genomic_DNA"/>
</dbReference>
<dbReference type="Proteomes" id="UP000327085">
    <property type="component" value="Chromosome 2"/>
</dbReference>
<evidence type="ECO:0000313" key="2">
    <source>
        <dbReference type="Proteomes" id="UP000327085"/>
    </source>
</evidence>
<dbReference type="InParanoid" id="A0A5E4E8J4"/>
<accession>A0A5E4E8J4</accession>
<reference evidence="2" key="1">
    <citation type="journal article" date="2020" name="Plant J.">
        <title>Transposons played a major role in the diversification between the closely related almond and peach genomes: results from the almond genome sequence.</title>
        <authorList>
            <person name="Alioto T."/>
            <person name="Alexiou K.G."/>
            <person name="Bardil A."/>
            <person name="Barteri F."/>
            <person name="Castanera R."/>
            <person name="Cruz F."/>
            <person name="Dhingra A."/>
            <person name="Duval H."/>
            <person name="Fernandez I Marti A."/>
            <person name="Frias L."/>
            <person name="Galan B."/>
            <person name="Garcia J.L."/>
            <person name="Howad W."/>
            <person name="Gomez-Garrido J."/>
            <person name="Gut M."/>
            <person name="Julca I."/>
            <person name="Morata J."/>
            <person name="Puigdomenech P."/>
            <person name="Ribeca P."/>
            <person name="Rubio Cabetas M.J."/>
            <person name="Vlasova A."/>
            <person name="Wirthensohn M."/>
            <person name="Garcia-Mas J."/>
            <person name="Gabaldon T."/>
            <person name="Casacuberta J.M."/>
            <person name="Arus P."/>
        </authorList>
    </citation>
    <scope>NUCLEOTIDE SEQUENCE [LARGE SCALE GENOMIC DNA]</scope>
    <source>
        <strain evidence="2">cv. Texas</strain>
    </source>
</reference>
<evidence type="ECO:0000313" key="1">
    <source>
        <dbReference type="EMBL" id="VVA11319.1"/>
    </source>
</evidence>
<name>A0A5E4E8J4_PRUDU</name>
<organism evidence="1 2">
    <name type="scientific">Prunus dulcis</name>
    <name type="common">Almond</name>
    <name type="synonym">Amygdalus dulcis</name>
    <dbReference type="NCBI Taxonomy" id="3755"/>
    <lineage>
        <taxon>Eukaryota</taxon>
        <taxon>Viridiplantae</taxon>
        <taxon>Streptophyta</taxon>
        <taxon>Embryophyta</taxon>
        <taxon>Tracheophyta</taxon>
        <taxon>Spermatophyta</taxon>
        <taxon>Magnoliopsida</taxon>
        <taxon>eudicotyledons</taxon>
        <taxon>Gunneridae</taxon>
        <taxon>Pentapetalae</taxon>
        <taxon>rosids</taxon>
        <taxon>fabids</taxon>
        <taxon>Rosales</taxon>
        <taxon>Rosaceae</taxon>
        <taxon>Amygdaloideae</taxon>
        <taxon>Amygdaleae</taxon>
        <taxon>Prunus</taxon>
    </lineage>
</organism>
<dbReference type="AlphaFoldDB" id="A0A5E4E8J4"/>
<gene>
    <name evidence="1" type="ORF">ALMOND_2B007439</name>
</gene>
<proteinExistence type="predicted"/>